<name>A0A2S4KQ35_9HYPO</name>
<accession>A0A2S4KQ35</accession>
<comment type="caution">
    <text evidence="2">The sequence shown here is derived from an EMBL/GenBank/DDBJ whole genome shotgun (WGS) entry which is preliminary data.</text>
</comment>
<proteinExistence type="predicted"/>
<dbReference type="Proteomes" id="UP000237481">
    <property type="component" value="Unassembled WGS sequence"/>
</dbReference>
<keyword evidence="3" id="KW-1185">Reference proteome</keyword>
<evidence type="ECO:0000256" key="1">
    <source>
        <dbReference type="SAM" id="MobiDB-lite"/>
    </source>
</evidence>
<gene>
    <name evidence="2" type="ORF">TPAR_07492</name>
</gene>
<dbReference type="AlphaFoldDB" id="A0A2S4KQ35"/>
<reference evidence="2 3" key="1">
    <citation type="submission" date="2018-01" db="EMBL/GenBank/DDBJ databases">
        <title>Harnessing the power of phylogenomics to disentangle the directionality and signatures of interkingdom host jumping in the parasitic fungal genus Tolypocladium.</title>
        <authorList>
            <person name="Quandt C.A."/>
            <person name="Patterson W."/>
            <person name="Spatafora J.W."/>
        </authorList>
    </citation>
    <scope>NUCLEOTIDE SEQUENCE [LARGE SCALE GENOMIC DNA]</scope>
    <source>
        <strain evidence="2 3">NRBC 100945</strain>
    </source>
</reference>
<dbReference type="EMBL" id="PKSG01000882">
    <property type="protein sequence ID" value="POR32303.1"/>
    <property type="molecule type" value="Genomic_DNA"/>
</dbReference>
<evidence type="ECO:0000313" key="3">
    <source>
        <dbReference type="Proteomes" id="UP000237481"/>
    </source>
</evidence>
<sequence length="235" mass="25363">MEMSSSLYFASHHQPRRELSKAPSGADGSRKTDDPVSPRFSAAVCPVRYAALPRFRWRPSLYPWLRPGVPVAQAPRANLQPKLPFVRSRIEALLGAAIAPASDPRRRGCAAAQRCGRPRQLSSAQRGGSLFTHLPQLAAHDSTCLGVPGESDTAVSPLLCLSPAPCSLVSVTPTLSLEPPLRLRLYTVPGRLGSRACGGVHVHPPRIHMHVDSLPATFLSPFPRRPTRATGWLAA</sequence>
<organism evidence="2 3">
    <name type="scientific">Tolypocladium paradoxum</name>
    <dbReference type="NCBI Taxonomy" id="94208"/>
    <lineage>
        <taxon>Eukaryota</taxon>
        <taxon>Fungi</taxon>
        <taxon>Dikarya</taxon>
        <taxon>Ascomycota</taxon>
        <taxon>Pezizomycotina</taxon>
        <taxon>Sordariomycetes</taxon>
        <taxon>Hypocreomycetidae</taxon>
        <taxon>Hypocreales</taxon>
        <taxon>Ophiocordycipitaceae</taxon>
        <taxon>Tolypocladium</taxon>
    </lineage>
</organism>
<evidence type="ECO:0000313" key="2">
    <source>
        <dbReference type="EMBL" id="POR32303.1"/>
    </source>
</evidence>
<protein>
    <submittedName>
        <fullName evidence="2">Uncharacterized protein</fullName>
    </submittedName>
</protein>
<feature type="region of interest" description="Disordered" evidence="1">
    <location>
        <begin position="1"/>
        <end position="37"/>
    </location>
</feature>